<dbReference type="PANTHER" id="PTHR43649">
    <property type="entry name" value="ARABINOSE-BINDING PROTEIN-RELATED"/>
    <property type="match status" value="1"/>
</dbReference>
<evidence type="ECO:0000256" key="7">
    <source>
        <dbReference type="ARBA" id="ARBA00023288"/>
    </source>
</evidence>
<dbReference type="InterPro" id="IPR006059">
    <property type="entry name" value="SBP"/>
</dbReference>
<organism evidence="9 10">
    <name type="scientific">Sphaerochaeta associata</name>
    <dbReference type="NCBI Taxonomy" id="1129264"/>
    <lineage>
        <taxon>Bacteria</taxon>
        <taxon>Pseudomonadati</taxon>
        <taxon>Spirochaetota</taxon>
        <taxon>Spirochaetia</taxon>
        <taxon>Spirochaetales</taxon>
        <taxon>Sphaerochaetaceae</taxon>
        <taxon>Sphaerochaeta</taxon>
    </lineage>
</organism>
<keyword evidence="6" id="KW-0564">Palmitate</keyword>
<accession>A0ABY4DC91</accession>
<keyword evidence="3" id="KW-1003">Cell membrane</keyword>
<keyword evidence="4 8" id="KW-0732">Signal</keyword>
<feature type="signal peptide" evidence="8">
    <location>
        <begin position="1"/>
        <end position="22"/>
    </location>
</feature>
<reference evidence="10" key="1">
    <citation type="journal article" date="2024" name="J Bioinform Genom">
        <title>Complete genome sequence of the type strain bacterium Sphaerochaeta associata GLS2t (VKM B-2742)t.</title>
        <authorList>
            <person name="Troshina O.Y."/>
            <person name="Tepeeva A.N."/>
            <person name="Arzamasceva V.O."/>
            <person name="Whitman W.B."/>
            <person name="Varghese N."/>
            <person name="Shapiro N."/>
            <person name="Woyke T."/>
            <person name="Kripides N.C."/>
            <person name="Vasilenko O.V."/>
        </authorList>
    </citation>
    <scope>NUCLEOTIDE SEQUENCE [LARGE SCALE GENOMIC DNA]</scope>
    <source>
        <strain evidence="10">GLS2T</strain>
    </source>
</reference>
<evidence type="ECO:0000256" key="6">
    <source>
        <dbReference type="ARBA" id="ARBA00023139"/>
    </source>
</evidence>
<evidence type="ECO:0000256" key="2">
    <source>
        <dbReference type="ARBA" id="ARBA00008520"/>
    </source>
</evidence>
<sequence>MKKKVLVVLFCLCALIPAVLFASGKSEATTAQTPAQDSVIEQPVDKNVSMKLTFLTHKQGLEEEFAKYQVEFNKIYPNVQVIYEPIGDYKKNIEIRWTSNNWGDMCMIPHMFISETQLPELFAPLGKVEEFEKKYEFASAFSIEGDVYGISSTGTAYGVLYNKKVLQQAGVTEIPKSPEAFFDALRKVKANTAAIPLYCNYGAGSRLADWEWNARGSLTADGNYKNKLVYMENPFSPGKPYYTVMKMLYDVVAQDLVEDDPATSNWDTCKNLLAQGKVAATVIGSWATVDTQKAAEDPSDIVFAAFPWNNNGKQYATIAADYAYAINKNISADRYQVARDYILFLTEKSGYSFTYGGIPIMKGEAYPQTLKALQDAGVTLVLDNPPHPQDIGLFDELNAESELYLGKYPQKARIVEAAMGQTKESFDSIMEDWNKRWTAAQISIIGKDYATKNRY</sequence>
<evidence type="ECO:0000313" key="10">
    <source>
        <dbReference type="Proteomes" id="UP000829708"/>
    </source>
</evidence>
<evidence type="ECO:0000256" key="3">
    <source>
        <dbReference type="ARBA" id="ARBA00022475"/>
    </source>
</evidence>
<evidence type="ECO:0000256" key="8">
    <source>
        <dbReference type="SAM" id="SignalP"/>
    </source>
</evidence>
<name>A0ABY4DC91_9SPIR</name>
<proteinExistence type="inferred from homology"/>
<dbReference type="SUPFAM" id="SSF53850">
    <property type="entry name" value="Periplasmic binding protein-like II"/>
    <property type="match status" value="1"/>
</dbReference>
<comment type="similarity">
    <text evidence="2">Belongs to the bacterial solute-binding protein 1 family.</text>
</comment>
<dbReference type="Pfam" id="PF01547">
    <property type="entry name" value="SBP_bac_1"/>
    <property type="match status" value="1"/>
</dbReference>
<keyword evidence="10" id="KW-1185">Reference proteome</keyword>
<evidence type="ECO:0000256" key="5">
    <source>
        <dbReference type="ARBA" id="ARBA00023136"/>
    </source>
</evidence>
<evidence type="ECO:0000313" key="9">
    <source>
        <dbReference type="EMBL" id="UOM51659.1"/>
    </source>
</evidence>
<comment type="subcellular location">
    <subcellularLocation>
        <location evidence="1">Periplasm</location>
    </subcellularLocation>
</comment>
<keyword evidence="5" id="KW-0472">Membrane</keyword>
<keyword evidence="7" id="KW-0449">Lipoprotein</keyword>
<evidence type="ECO:0000256" key="4">
    <source>
        <dbReference type="ARBA" id="ARBA00022729"/>
    </source>
</evidence>
<dbReference type="InterPro" id="IPR050490">
    <property type="entry name" value="Bact_solute-bd_prot1"/>
</dbReference>
<dbReference type="PANTHER" id="PTHR43649:SF33">
    <property type="entry name" value="POLYGALACTURONAN_RHAMNOGALACTURONAN-BINDING PROTEIN YTCQ"/>
    <property type="match status" value="1"/>
</dbReference>
<feature type="chain" id="PRO_5046997229" evidence="8">
    <location>
        <begin position="23"/>
        <end position="455"/>
    </location>
</feature>
<dbReference type="EMBL" id="CP094929">
    <property type="protein sequence ID" value="UOM51659.1"/>
    <property type="molecule type" value="Genomic_DNA"/>
</dbReference>
<protein>
    <submittedName>
        <fullName evidence="9">ABC transporter substrate-binding protein</fullName>
    </submittedName>
</protein>
<dbReference type="Gene3D" id="3.40.190.10">
    <property type="entry name" value="Periplasmic binding protein-like II"/>
    <property type="match status" value="1"/>
</dbReference>
<dbReference type="Proteomes" id="UP000829708">
    <property type="component" value="Chromosome"/>
</dbReference>
<gene>
    <name evidence="9" type="ORF">MUG09_02570</name>
</gene>
<dbReference type="RefSeq" id="WP_244773245.1">
    <property type="nucleotide sequence ID" value="NZ_CP094929.1"/>
</dbReference>
<evidence type="ECO:0000256" key="1">
    <source>
        <dbReference type="ARBA" id="ARBA00004418"/>
    </source>
</evidence>